<feature type="region of interest" description="Disordered" evidence="1">
    <location>
        <begin position="178"/>
        <end position="204"/>
    </location>
</feature>
<feature type="compositionally biased region" description="Polar residues" evidence="1">
    <location>
        <begin position="111"/>
        <end position="132"/>
    </location>
</feature>
<evidence type="ECO:0000313" key="2">
    <source>
        <dbReference type="EMBL" id="RXK42626.1"/>
    </source>
</evidence>
<feature type="compositionally biased region" description="Polar residues" evidence="1">
    <location>
        <begin position="186"/>
        <end position="199"/>
    </location>
</feature>
<evidence type="ECO:0008006" key="4">
    <source>
        <dbReference type="Google" id="ProtNLM"/>
    </source>
</evidence>
<dbReference type="GO" id="GO:0005634">
    <property type="term" value="C:nucleus"/>
    <property type="evidence" value="ECO:0007669"/>
    <property type="project" value="TreeGrafter"/>
</dbReference>
<dbReference type="PANTHER" id="PTHR13621">
    <property type="entry name" value="PROLINE-RICH PROTEIN PRCC"/>
    <property type="match status" value="1"/>
</dbReference>
<gene>
    <name evidence="2" type="ORF">M231_00180</name>
</gene>
<reference evidence="2 3" key="1">
    <citation type="submission" date="2016-06" db="EMBL/GenBank/DDBJ databases">
        <title>Evolution of pathogenesis and genome organization in the Tremellales.</title>
        <authorList>
            <person name="Cuomo C."/>
            <person name="Litvintseva A."/>
            <person name="Heitman J."/>
            <person name="Chen Y."/>
            <person name="Sun S."/>
            <person name="Springer D."/>
            <person name="Dromer F."/>
            <person name="Young S."/>
            <person name="Zeng Q."/>
            <person name="Chapman S."/>
            <person name="Gujja S."/>
            <person name="Saif S."/>
            <person name="Birren B."/>
        </authorList>
    </citation>
    <scope>NUCLEOTIDE SEQUENCE [LARGE SCALE GENOMIC DNA]</scope>
    <source>
        <strain evidence="2 3">ATCC 28783</strain>
    </source>
</reference>
<name>A0A4Q1BX11_TREME</name>
<dbReference type="Proteomes" id="UP000289152">
    <property type="component" value="Unassembled WGS sequence"/>
</dbReference>
<dbReference type="OrthoDB" id="2555634at2759"/>
<evidence type="ECO:0000313" key="3">
    <source>
        <dbReference type="Proteomes" id="UP000289152"/>
    </source>
</evidence>
<evidence type="ECO:0000256" key="1">
    <source>
        <dbReference type="SAM" id="MobiDB-lite"/>
    </source>
</evidence>
<accession>A0A4Q1BX11</accession>
<feature type="region of interest" description="Disordered" evidence="1">
    <location>
        <begin position="1"/>
        <end position="143"/>
    </location>
</feature>
<sequence length="358" mass="39339">MLLANYASESDSESESEVERQSENIPTQTIKTAAKPLPKRKAPIKITLDVPKPTKLTEGEKNEDIVDDDDDDDDDRPDKKKKKGMGSLKGAGSSSLLAMLPAPKRKLPQATGRSSLLVNKSMATKPSSSTSMKAEESRGLVGSQVKEIGDQKGNVTSSISKTEDMKDDSFDLFGLAQSTTSTSSSKPSLKPNSITSAPTVSDFVPPVPTALDPYPGYYQLPSGQWAAYDPDYYSSFFPSSSEIEDKEKESAKTRGEDGRVGRHWDEYDILQDQVVDVDVSEGIRKAREEEERRKLMVKPKLPGNDYDYKAIGQTKGLAAERHQLTSLLNTAFTQREALEERIAQNKKSARLAGTKYGF</sequence>
<organism evidence="2 3">
    <name type="scientific">Tremella mesenterica</name>
    <name type="common">Jelly fungus</name>
    <dbReference type="NCBI Taxonomy" id="5217"/>
    <lineage>
        <taxon>Eukaryota</taxon>
        <taxon>Fungi</taxon>
        <taxon>Dikarya</taxon>
        <taxon>Basidiomycota</taxon>
        <taxon>Agaricomycotina</taxon>
        <taxon>Tremellomycetes</taxon>
        <taxon>Tremellales</taxon>
        <taxon>Tremellaceae</taxon>
        <taxon>Tremella</taxon>
    </lineage>
</organism>
<dbReference type="InParanoid" id="A0A4Q1BX11"/>
<keyword evidence="3" id="KW-1185">Reference proteome</keyword>
<dbReference type="EMBL" id="SDIL01000001">
    <property type="protein sequence ID" value="RXK42626.1"/>
    <property type="molecule type" value="Genomic_DNA"/>
</dbReference>
<feature type="compositionally biased region" description="Basic and acidic residues" evidence="1">
    <location>
        <begin position="55"/>
        <end position="64"/>
    </location>
</feature>
<dbReference type="FunCoup" id="A0A4Q1BX11">
    <property type="interactions" value="35"/>
</dbReference>
<feature type="compositionally biased region" description="Low complexity" evidence="1">
    <location>
        <begin position="85"/>
        <end position="102"/>
    </location>
</feature>
<feature type="compositionally biased region" description="Acidic residues" evidence="1">
    <location>
        <begin position="65"/>
        <end position="75"/>
    </location>
</feature>
<proteinExistence type="predicted"/>
<protein>
    <recommendedName>
        <fullName evidence="4">Mitotic checkpoint regulator, MAD2B-interacting-domain-containing protein</fullName>
    </recommendedName>
</protein>
<dbReference type="PANTHER" id="PTHR13621:SF2">
    <property type="entry name" value="PROLINE-RICH PROTEIN PRCC"/>
    <property type="match status" value="1"/>
</dbReference>
<feature type="compositionally biased region" description="Basic and acidic residues" evidence="1">
    <location>
        <begin position="243"/>
        <end position="260"/>
    </location>
</feature>
<feature type="region of interest" description="Disordered" evidence="1">
    <location>
        <begin position="239"/>
        <end position="260"/>
    </location>
</feature>
<dbReference type="Pfam" id="PF10253">
    <property type="entry name" value="PRCC"/>
    <property type="match status" value="1"/>
</dbReference>
<dbReference type="InterPro" id="IPR018800">
    <property type="entry name" value="PRCC"/>
</dbReference>
<dbReference type="AlphaFoldDB" id="A0A4Q1BX11"/>
<comment type="caution">
    <text evidence="2">The sequence shown here is derived from an EMBL/GenBank/DDBJ whole genome shotgun (WGS) entry which is preliminary data.</text>
</comment>
<dbReference type="STRING" id="5217.A0A4Q1BX11"/>
<dbReference type="VEuPathDB" id="FungiDB:TREMEDRAFT_59084"/>